<dbReference type="InterPro" id="IPR036873">
    <property type="entry name" value="Rhodanese-like_dom_sf"/>
</dbReference>
<dbReference type="InterPro" id="IPR000751">
    <property type="entry name" value="MPI_Phosphatase"/>
</dbReference>
<feature type="domain" description="Rhodanese" evidence="7">
    <location>
        <begin position="35"/>
        <end position="137"/>
    </location>
</feature>
<dbReference type="EC" id="3.1.3.48" evidence="2"/>
<dbReference type="SUPFAM" id="SSF52821">
    <property type="entry name" value="Rhodanese/Cell cycle control phosphatase"/>
    <property type="match status" value="1"/>
</dbReference>
<keyword evidence="4" id="KW-0378">Hydrolase</keyword>
<gene>
    <name evidence="8" type="ORF">M9Y10_015660</name>
</gene>
<dbReference type="SMART" id="SM00450">
    <property type="entry name" value="RHOD"/>
    <property type="match status" value="1"/>
</dbReference>
<evidence type="ECO:0000256" key="5">
    <source>
        <dbReference type="ARBA" id="ARBA00022912"/>
    </source>
</evidence>
<dbReference type="PRINTS" id="PR00716">
    <property type="entry name" value="MPIPHPHTASE"/>
</dbReference>
<comment type="similarity">
    <text evidence="1">Belongs to the MPI phosphatase family.</text>
</comment>
<evidence type="ECO:0000259" key="7">
    <source>
        <dbReference type="PROSITE" id="PS50206"/>
    </source>
</evidence>
<dbReference type="InterPro" id="IPR001763">
    <property type="entry name" value="Rhodanese-like_dom"/>
</dbReference>
<keyword evidence="3" id="KW-0132">Cell division</keyword>
<dbReference type="PANTHER" id="PTHR10828">
    <property type="entry name" value="M-PHASE INDUCER PHOSPHATASE DUAL SPECIFICITY PHOSPHATASE CDC25"/>
    <property type="match status" value="1"/>
</dbReference>
<evidence type="ECO:0000313" key="8">
    <source>
        <dbReference type="EMBL" id="KAK8897695.1"/>
    </source>
</evidence>
<protein>
    <recommendedName>
        <fullName evidence="2">protein-tyrosine-phosphatase</fullName>
        <ecNumber evidence="2">3.1.3.48</ecNumber>
    </recommendedName>
</protein>
<dbReference type="EMBL" id="JAPFFF010000002">
    <property type="protein sequence ID" value="KAK8897695.1"/>
    <property type="molecule type" value="Genomic_DNA"/>
</dbReference>
<evidence type="ECO:0000313" key="9">
    <source>
        <dbReference type="Proteomes" id="UP001470230"/>
    </source>
</evidence>
<proteinExistence type="inferred from homology"/>
<comment type="caution">
    <text evidence="8">The sequence shown here is derived from an EMBL/GenBank/DDBJ whole genome shotgun (WGS) entry which is preliminary data.</text>
</comment>
<evidence type="ECO:0000256" key="3">
    <source>
        <dbReference type="ARBA" id="ARBA00022618"/>
    </source>
</evidence>
<accession>A0ABR2L625</accession>
<dbReference type="Proteomes" id="UP001470230">
    <property type="component" value="Unassembled WGS sequence"/>
</dbReference>
<evidence type="ECO:0000256" key="1">
    <source>
        <dbReference type="ARBA" id="ARBA00011065"/>
    </source>
</evidence>
<evidence type="ECO:0000256" key="6">
    <source>
        <dbReference type="ARBA" id="ARBA00023306"/>
    </source>
</evidence>
<keyword evidence="5" id="KW-0904">Protein phosphatase</keyword>
<keyword evidence="6" id="KW-0131">Cell cycle</keyword>
<reference evidence="8 9" key="1">
    <citation type="submission" date="2024-04" db="EMBL/GenBank/DDBJ databases">
        <title>Tritrichomonas musculus Genome.</title>
        <authorList>
            <person name="Alves-Ferreira E."/>
            <person name="Grigg M."/>
            <person name="Lorenzi H."/>
            <person name="Galac M."/>
        </authorList>
    </citation>
    <scope>NUCLEOTIDE SEQUENCE [LARGE SCALE GENOMIC DNA]</scope>
    <source>
        <strain evidence="8 9">EAF2021</strain>
    </source>
</reference>
<dbReference type="Pfam" id="PF00581">
    <property type="entry name" value="Rhodanese"/>
    <property type="match status" value="1"/>
</dbReference>
<dbReference type="Gene3D" id="3.40.250.10">
    <property type="entry name" value="Rhodanese-like domain"/>
    <property type="match status" value="1"/>
</dbReference>
<keyword evidence="9" id="KW-1185">Reference proteome</keyword>
<name>A0ABR2L625_9EUKA</name>
<dbReference type="PROSITE" id="PS50206">
    <property type="entry name" value="RHODANESE_3"/>
    <property type="match status" value="1"/>
</dbReference>
<evidence type="ECO:0000256" key="2">
    <source>
        <dbReference type="ARBA" id="ARBA00013064"/>
    </source>
</evidence>
<evidence type="ECO:0000256" key="4">
    <source>
        <dbReference type="ARBA" id="ARBA00022801"/>
    </source>
</evidence>
<sequence>MSQEPRDPEVLDIPRSNEPRISDEVFCKLFDDHSEFDDFVIIDCRSEREYNGGHIKGAIRCHPYEKNKNVENLYNQIWKPRSIYIFHCEYSQFRGPMAWDQFHMEHEFSHNFQSPLHAFVLNGGYRQFYALHPEYCDGEYVPEDPNKTFD</sequence>
<organism evidence="8 9">
    <name type="scientific">Tritrichomonas musculus</name>
    <dbReference type="NCBI Taxonomy" id="1915356"/>
    <lineage>
        <taxon>Eukaryota</taxon>
        <taxon>Metamonada</taxon>
        <taxon>Parabasalia</taxon>
        <taxon>Tritrichomonadida</taxon>
        <taxon>Tritrichomonadidae</taxon>
        <taxon>Tritrichomonas</taxon>
    </lineage>
</organism>